<dbReference type="PROSITE" id="PS50888">
    <property type="entry name" value="BHLH"/>
    <property type="match status" value="1"/>
</dbReference>
<evidence type="ECO:0000313" key="5">
    <source>
        <dbReference type="WormBase" id="C17C3.10"/>
    </source>
</evidence>
<dbReference type="Proteomes" id="UP000001940">
    <property type="component" value="Chromosome II"/>
</dbReference>
<dbReference type="InterPro" id="IPR011598">
    <property type="entry name" value="bHLH_dom"/>
</dbReference>
<dbReference type="SMR" id="Q18056"/>
<evidence type="ECO:0000313" key="3">
    <source>
        <dbReference type="EMBL" id="CCD64841.2"/>
    </source>
</evidence>
<dbReference type="GO" id="GO:0000978">
    <property type="term" value="F:RNA polymerase II cis-regulatory region sequence-specific DNA binding"/>
    <property type="evidence" value="ECO:0000318"/>
    <property type="project" value="GO_Central"/>
</dbReference>
<dbReference type="GO" id="GO:0006357">
    <property type="term" value="P:regulation of transcription by RNA polymerase II"/>
    <property type="evidence" value="ECO:0000318"/>
    <property type="project" value="GO_Central"/>
</dbReference>
<organism evidence="3 4">
    <name type="scientific">Caenorhabditis elegans</name>
    <dbReference type="NCBI Taxonomy" id="6239"/>
    <lineage>
        <taxon>Eukaryota</taxon>
        <taxon>Metazoa</taxon>
        <taxon>Ecdysozoa</taxon>
        <taxon>Nematoda</taxon>
        <taxon>Chromadorea</taxon>
        <taxon>Rhabditida</taxon>
        <taxon>Rhabditina</taxon>
        <taxon>Rhabditomorpha</taxon>
        <taxon>Rhabditoidea</taxon>
        <taxon>Rhabditidae</taxon>
        <taxon>Peloderinae</taxon>
        <taxon>Caenorhabditis</taxon>
    </lineage>
</organism>
<dbReference type="SMART" id="SM00353">
    <property type="entry name" value="HLH"/>
    <property type="match status" value="1"/>
</dbReference>
<dbReference type="Pfam" id="PF00010">
    <property type="entry name" value="HLH"/>
    <property type="match status" value="1"/>
</dbReference>
<dbReference type="WormBase" id="C17C3.10">
    <property type="protein sequence ID" value="CE46787"/>
    <property type="gene ID" value="WBGene00001966"/>
    <property type="gene designation" value="hlh-27"/>
</dbReference>
<keyword evidence="4" id="KW-1185">Reference proteome</keyword>
<feature type="domain" description="BHLH" evidence="2">
    <location>
        <begin position="92"/>
        <end position="149"/>
    </location>
</feature>
<accession>Q18056</accession>
<dbReference type="GO" id="GO:0046983">
    <property type="term" value="F:protein dimerization activity"/>
    <property type="evidence" value="ECO:0007669"/>
    <property type="project" value="InterPro"/>
</dbReference>
<dbReference type="FunCoup" id="Q18056">
    <property type="interactions" value="1064"/>
</dbReference>
<protein>
    <submittedName>
        <fullName evidence="3">BHLH domain-containing protein</fullName>
    </submittedName>
</protein>
<dbReference type="Gene3D" id="4.10.280.10">
    <property type="entry name" value="Helix-loop-helix DNA-binding domain"/>
    <property type="match status" value="1"/>
</dbReference>
<gene>
    <name evidence="3 5" type="primary">hlh-27</name>
    <name evidence="5" type="ORF">C17C3.10</name>
    <name evidence="3" type="ORF">CELE_C17C3.10</name>
</gene>
<dbReference type="CTD" id="182719"/>
<feature type="compositionally biased region" description="Polar residues" evidence="1">
    <location>
        <begin position="7"/>
        <end position="23"/>
    </location>
</feature>
<reference evidence="3 4" key="1">
    <citation type="journal article" date="1998" name="Science">
        <title>Genome sequence of the nematode C. elegans: a platform for investigating biology.</title>
        <authorList>
            <consortium name="The C. elegans sequencing consortium"/>
            <person name="Sulson J.E."/>
            <person name="Waterston R."/>
        </authorList>
    </citation>
    <scope>NUCLEOTIDE SEQUENCE [LARGE SCALE GENOMIC DNA]</scope>
    <source>
        <strain evidence="3 4">Bristol N2</strain>
    </source>
</reference>
<dbReference type="eggNOG" id="ENOG502TKHE">
    <property type="taxonomic scope" value="Eukaryota"/>
</dbReference>
<dbReference type="KEGG" id="cel:CELE_C17C3.10"/>
<dbReference type="GO" id="GO:0005634">
    <property type="term" value="C:nucleus"/>
    <property type="evidence" value="ECO:0000318"/>
    <property type="project" value="GO_Central"/>
</dbReference>
<dbReference type="AGR" id="WB:WBGene00001966"/>
<dbReference type="GO" id="GO:0000981">
    <property type="term" value="F:DNA-binding transcription factor activity, RNA polymerase II-specific"/>
    <property type="evidence" value="ECO:0000318"/>
    <property type="project" value="GO_Central"/>
</dbReference>
<evidence type="ECO:0000313" key="4">
    <source>
        <dbReference type="Proteomes" id="UP000001940"/>
    </source>
</evidence>
<dbReference type="AlphaFoldDB" id="Q18056"/>
<dbReference type="GeneID" id="182719"/>
<dbReference type="IntAct" id="Q18056">
    <property type="interactions" value="43"/>
</dbReference>
<dbReference type="STRING" id="6239.C17C3.10.1"/>
<dbReference type="PhylomeDB" id="Q18056"/>
<dbReference type="GO" id="GO:0009952">
    <property type="term" value="P:anterior/posterior pattern specification"/>
    <property type="evidence" value="ECO:0000318"/>
    <property type="project" value="GO_Central"/>
</dbReference>
<dbReference type="RefSeq" id="NP_495065.2">
    <property type="nucleotide sequence ID" value="NM_062664.4"/>
</dbReference>
<dbReference type="SUPFAM" id="SSF47459">
    <property type="entry name" value="HLH, helix-loop-helix DNA-binding domain"/>
    <property type="match status" value="1"/>
</dbReference>
<dbReference type="UCSC" id="C17C3.10">
    <property type="organism name" value="c. elegans"/>
</dbReference>
<name>Q18056_CAEEL</name>
<dbReference type="InterPro" id="IPR036638">
    <property type="entry name" value="HLH_DNA-bd_sf"/>
</dbReference>
<feature type="region of interest" description="Disordered" evidence="1">
    <location>
        <begin position="1"/>
        <end position="30"/>
    </location>
</feature>
<dbReference type="HOGENOM" id="CLU_1162055_0_0_1"/>
<evidence type="ECO:0000259" key="2">
    <source>
        <dbReference type="PROSITE" id="PS50888"/>
    </source>
</evidence>
<proteinExistence type="predicted"/>
<dbReference type="InParanoid" id="Q18056"/>
<dbReference type="PaxDb" id="6239-C17C3.10"/>
<sequence>MPKVIPSSMSDYRSVPYNQTPKSGSERKRRNITNELINECKTIVQKSEEEHISQEVVLFRIVKLVTGVNLESNFSSNDLSESTRRKFDTESERRKVKTEREKIRRKKQDDCYAELKFFILNKQMGSYEQRLKLERITILEIIIDYIKHNSDLLYPETIPQILPLLAGKSTATCENKENEKPKTRMEVKDLFPRLTFQEVQESPTSTSPLLTFPCIPMIPTTQFNVLSNYNTVPSIFSAPLRFILPSLQILTPETSDEEENEETVDISN</sequence>
<dbReference type="GO" id="GO:0050767">
    <property type="term" value="P:regulation of neurogenesis"/>
    <property type="evidence" value="ECO:0000318"/>
    <property type="project" value="GO_Central"/>
</dbReference>
<dbReference type="Bgee" id="WBGene00001966">
    <property type="expression patterns" value="Expressed in embryo and 1 other cell type or tissue"/>
</dbReference>
<dbReference type="EMBL" id="BX284602">
    <property type="protein sequence ID" value="CCD64841.2"/>
    <property type="molecule type" value="Genomic_DNA"/>
</dbReference>
<evidence type="ECO:0000256" key="1">
    <source>
        <dbReference type="SAM" id="MobiDB-lite"/>
    </source>
</evidence>
<dbReference type="OrthoDB" id="5909477at2759"/>